<name>A0A8J3MAB6_9RHOB</name>
<gene>
    <name evidence="1" type="ORF">GCM10017056_44160</name>
</gene>
<proteinExistence type="predicted"/>
<sequence>MSAKKDRAALKAAIRSRMLDLEEGELATARAHYERFLGEARLDDREGHDNSDIAESRESADLAAAFDGPVHTHQAKIDALEALDFALADHVRPGAVVSFNKRHFVVAVATSAFDCEGRSYMGISTQSPIFAAIDGLAEGDSFTFNGRKTRLDEVF</sequence>
<organism evidence="1 2">
    <name type="scientific">Seohaeicola zhoushanensis</name>
    <dbReference type="NCBI Taxonomy" id="1569283"/>
    <lineage>
        <taxon>Bacteria</taxon>
        <taxon>Pseudomonadati</taxon>
        <taxon>Pseudomonadota</taxon>
        <taxon>Alphaproteobacteria</taxon>
        <taxon>Rhodobacterales</taxon>
        <taxon>Roseobacteraceae</taxon>
        <taxon>Seohaeicola</taxon>
    </lineage>
</organism>
<reference evidence="1" key="1">
    <citation type="journal article" date="2014" name="Int. J. Syst. Evol. Microbiol.">
        <title>Complete genome sequence of Corynebacterium casei LMG S-19264T (=DSM 44701T), isolated from a smear-ripened cheese.</title>
        <authorList>
            <consortium name="US DOE Joint Genome Institute (JGI-PGF)"/>
            <person name="Walter F."/>
            <person name="Albersmeier A."/>
            <person name="Kalinowski J."/>
            <person name="Ruckert C."/>
        </authorList>
    </citation>
    <scope>NUCLEOTIDE SEQUENCE</scope>
    <source>
        <strain evidence="1">KCTC 42650</strain>
    </source>
</reference>
<reference evidence="1" key="2">
    <citation type="submission" date="2020-09" db="EMBL/GenBank/DDBJ databases">
        <authorList>
            <person name="Sun Q."/>
            <person name="Kim S."/>
        </authorList>
    </citation>
    <scope>NUCLEOTIDE SEQUENCE</scope>
    <source>
        <strain evidence="1">KCTC 42650</strain>
    </source>
</reference>
<dbReference type="EMBL" id="BNCJ01000021">
    <property type="protein sequence ID" value="GHF68197.1"/>
    <property type="molecule type" value="Genomic_DNA"/>
</dbReference>
<protein>
    <recommendedName>
        <fullName evidence="3">Transcription elongation factor</fullName>
    </recommendedName>
</protein>
<accession>A0A8J3MAB6</accession>
<keyword evidence="2" id="KW-1185">Reference proteome</keyword>
<comment type="caution">
    <text evidence="1">The sequence shown here is derived from an EMBL/GenBank/DDBJ whole genome shotgun (WGS) entry which is preliminary data.</text>
</comment>
<evidence type="ECO:0000313" key="1">
    <source>
        <dbReference type="EMBL" id="GHF68197.1"/>
    </source>
</evidence>
<dbReference type="RefSeq" id="WP_189682302.1">
    <property type="nucleotide sequence ID" value="NZ_BNCJ01000021.1"/>
</dbReference>
<evidence type="ECO:0008006" key="3">
    <source>
        <dbReference type="Google" id="ProtNLM"/>
    </source>
</evidence>
<evidence type="ECO:0000313" key="2">
    <source>
        <dbReference type="Proteomes" id="UP000626220"/>
    </source>
</evidence>
<dbReference type="AlphaFoldDB" id="A0A8J3MAB6"/>
<dbReference type="Proteomes" id="UP000626220">
    <property type="component" value="Unassembled WGS sequence"/>
</dbReference>